<protein>
    <submittedName>
        <fullName evidence="1">Uncharacterized protein</fullName>
    </submittedName>
</protein>
<keyword evidence="2" id="KW-1185">Reference proteome</keyword>
<accession>A0ACC2J9K0</accession>
<reference evidence="1" key="1">
    <citation type="submission" date="2022-12" db="EMBL/GenBank/DDBJ databases">
        <title>Genome Sequence of Lasiodiplodia mahajangana.</title>
        <authorList>
            <person name="Buettner E."/>
        </authorList>
    </citation>
    <scope>NUCLEOTIDE SEQUENCE</scope>
    <source>
        <strain evidence="1">VT137</strain>
    </source>
</reference>
<proteinExistence type="predicted"/>
<evidence type="ECO:0000313" key="2">
    <source>
        <dbReference type="Proteomes" id="UP001153332"/>
    </source>
</evidence>
<name>A0ACC2J9K0_9PEZI</name>
<dbReference type="Proteomes" id="UP001153332">
    <property type="component" value="Unassembled WGS sequence"/>
</dbReference>
<organism evidence="1 2">
    <name type="scientific">Lasiodiplodia mahajangana</name>
    <dbReference type="NCBI Taxonomy" id="1108764"/>
    <lineage>
        <taxon>Eukaryota</taxon>
        <taxon>Fungi</taxon>
        <taxon>Dikarya</taxon>
        <taxon>Ascomycota</taxon>
        <taxon>Pezizomycotina</taxon>
        <taxon>Dothideomycetes</taxon>
        <taxon>Dothideomycetes incertae sedis</taxon>
        <taxon>Botryosphaeriales</taxon>
        <taxon>Botryosphaeriaceae</taxon>
        <taxon>Lasiodiplodia</taxon>
    </lineage>
</organism>
<gene>
    <name evidence="1" type="ORF">O1611_g9425</name>
</gene>
<dbReference type="EMBL" id="JAPUUL010003205">
    <property type="protein sequence ID" value="KAJ8124175.1"/>
    <property type="molecule type" value="Genomic_DNA"/>
</dbReference>
<evidence type="ECO:0000313" key="1">
    <source>
        <dbReference type="EMBL" id="KAJ8124175.1"/>
    </source>
</evidence>
<sequence length="233" mass="25491">MIESVSAARKADAQWLWNGDIRQLNPAISPIRAALAVWGLTIDDICVASFHGTSTKANDKNESSVINQQMTHLHRSEGNPLFVICQKYLTGHPKGAAGAWMFNGCLQVLESGLVPGNRNADDIDGHLRAFSHLLYPSDTIQVSGIKAFMLTSFGFGQKGGIVIGATPRALFAALPAARFEKYRQQVEVRRRRIDQAFQKALMDNSVVRVKDKSAWAEAGKSEKAVFLDPAGRV</sequence>
<comment type="caution">
    <text evidence="1">The sequence shown here is derived from an EMBL/GenBank/DDBJ whole genome shotgun (WGS) entry which is preliminary data.</text>
</comment>